<feature type="region of interest" description="Disordered" evidence="1">
    <location>
        <begin position="1"/>
        <end position="28"/>
    </location>
</feature>
<feature type="region of interest" description="Disordered" evidence="1">
    <location>
        <begin position="182"/>
        <end position="212"/>
    </location>
</feature>
<evidence type="ECO:0000313" key="2">
    <source>
        <dbReference type="EMBL" id="KAF9472411.1"/>
    </source>
</evidence>
<evidence type="ECO:0000256" key="1">
    <source>
        <dbReference type="SAM" id="MobiDB-lite"/>
    </source>
</evidence>
<accession>A0A9P5YR43</accession>
<organism evidence="2 3">
    <name type="scientific">Pholiota conissans</name>
    <dbReference type="NCBI Taxonomy" id="109636"/>
    <lineage>
        <taxon>Eukaryota</taxon>
        <taxon>Fungi</taxon>
        <taxon>Dikarya</taxon>
        <taxon>Basidiomycota</taxon>
        <taxon>Agaricomycotina</taxon>
        <taxon>Agaricomycetes</taxon>
        <taxon>Agaricomycetidae</taxon>
        <taxon>Agaricales</taxon>
        <taxon>Agaricineae</taxon>
        <taxon>Strophariaceae</taxon>
        <taxon>Pholiota</taxon>
    </lineage>
</organism>
<comment type="caution">
    <text evidence="2">The sequence shown here is derived from an EMBL/GenBank/DDBJ whole genome shotgun (WGS) entry which is preliminary data.</text>
</comment>
<name>A0A9P5YR43_9AGAR</name>
<reference evidence="2" key="1">
    <citation type="submission" date="2020-11" db="EMBL/GenBank/DDBJ databases">
        <authorList>
            <consortium name="DOE Joint Genome Institute"/>
            <person name="Ahrendt S."/>
            <person name="Riley R."/>
            <person name="Andreopoulos W."/>
            <person name="Labutti K."/>
            <person name="Pangilinan J."/>
            <person name="Ruiz-Duenas F.J."/>
            <person name="Barrasa J.M."/>
            <person name="Sanchez-Garcia M."/>
            <person name="Camarero S."/>
            <person name="Miyauchi S."/>
            <person name="Serrano A."/>
            <person name="Linde D."/>
            <person name="Babiker R."/>
            <person name="Drula E."/>
            <person name="Ayuso-Fernandez I."/>
            <person name="Pacheco R."/>
            <person name="Padilla G."/>
            <person name="Ferreira P."/>
            <person name="Barriuso J."/>
            <person name="Kellner H."/>
            <person name="Castanera R."/>
            <person name="Alfaro M."/>
            <person name="Ramirez L."/>
            <person name="Pisabarro A.G."/>
            <person name="Kuo A."/>
            <person name="Tritt A."/>
            <person name="Lipzen A."/>
            <person name="He G."/>
            <person name="Yan M."/>
            <person name="Ng V."/>
            <person name="Cullen D."/>
            <person name="Martin F."/>
            <person name="Rosso M.-N."/>
            <person name="Henrissat B."/>
            <person name="Hibbett D."/>
            <person name="Martinez A.T."/>
            <person name="Grigoriev I.V."/>
        </authorList>
    </citation>
    <scope>NUCLEOTIDE SEQUENCE</scope>
    <source>
        <strain evidence="2">CIRM-BRFM 674</strain>
    </source>
</reference>
<protein>
    <submittedName>
        <fullName evidence="2">Uncharacterized protein</fullName>
    </submittedName>
</protein>
<evidence type="ECO:0000313" key="3">
    <source>
        <dbReference type="Proteomes" id="UP000807469"/>
    </source>
</evidence>
<keyword evidence="3" id="KW-1185">Reference proteome</keyword>
<proteinExistence type="predicted"/>
<dbReference type="EMBL" id="MU155538">
    <property type="protein sequence ID" value="KAF9472411.1"/>
    <property type="molecule type" value="Genomic_DNA"/>
</dbReference>
<sequence>MASAMHHTPTMAPCSTFRPPGHASYPRPRWTSRSHVYERYQNHSPTSHAAHSTFGACHLPLHLYAVNRRLTLRANRGRRCYLAPHTTDSPLPSPHACGSLFNPSFHPSHLPSATHVHSTLSPSPCLFTPRMTFRPRIANRPPSAALLFSTDPPHRLRNLEYLDFDPPSASISYHQFRSLLRTSGIKPHPPSPALSGGTSCARGSSAPLRRRC</sequence>
<dbReference type="AlphaFoldDB" id="A0A9P5YR43"/>
<gene>
    <name evidence="2" type="ORF">BDN70DRAFT_479901</name>
</gene>
<dbReference type="Proteomes" id="UP000807469">
    <property type="component" value="Unassembled WGS sequence"/>
</dbReference>